<comment type="caution">
    <text evidence="16">The sequence shown here is derived from an EMBL/GenBank/DDBJ whole genome shotgun (WGS) entry which is preliminary data.</text>
</comment>
<comment type="cofactor">
    <cofactor evidence="14">
        <name>[4Fe-4S] cluster</name>
        <dbReference type="ChEBI" id="CHEBI:49883"/>
    </cofactor>
    <text evidence="14">Binds 1 [4Fe-4S] cluster.</text>
</comment>
<dbReference type="HAMAP" id="MF_01452">
    <property type="entry name" value="AddB_type1"/>
    <property type="match status" value="1"/>
</dbReference>
<keyword evidence="12 14" id="KW-0238">DNA-binding</keyword>
<evidence type="ECO:0000256" key="10">
    <source>
        <dbReference type="ARBA" id="ARBA00023004"/>
    </source>
</evidence>
<dbReference type="Pfam" id="PF13361">
    <property type="entry name" value="UvrD_C"/>
    <property type="match status" value="1"/>
</dbReference>
<name>A0A1J6W319_9BACI</name>
<keyword evidence="9 14" id="KW-0067">ATP-binding</keyword>
<dbReference type="PANTHER" id="PTHR30591">
    <property type="entry name" value="RECBCD ENZYME SUBUNIT RECC"/>
    <property type="match status" value="1"/>
</dbReference>
<evidence type="ECO:0000313" key="17">
    <source>
        <dbReference type="Proteomes" id="UP000182062"/>
    </source>
</evidence>
<evidence type="ECO:0000256" key="11">
    <source>
        <dbReference type="ARBA" id="ARBA00023014"/>
    </source>
</evidence>
<keyword evidence="17" id="KW-1185">Reference proteome</keyword>
<keyword evidence="3 14" id="KW-0479">Metal-binding</keyword>
<evidence type="ECO:0000256" key="13">
    <source>
        <dbReference type="ARBA" id="ARBA00023204"/>
    </source>
</evidence>
<dbReference type="EMBL" id="MINN01000074">
    <property type="protein sequence ID" value="OIU72558.1"/>
    <property type="molecule type" value="Genomic_DNA"/>
</dbReference>
<dbReference type="GO" id="GO:0005524">
    <property type="term" value="F:ATP binding"/>
    <property type="evidence" value="ECO:0007669"/>
    <property type="project" value="UniProtKB-UniRule"/>
</dbReference>
<evidence type="ECO:0000256" key="6">
    <source>
        <dbReference type="ARBA" id="ARBA00022801"/>
    </source>
</evidence>
<keyword evidence="5 14" id="KW-0227">DNA damage</keyword>
<dbReference type="Pfam" id="PF12705">
    <property type="entry name" value="PDDEXK_1"/>
    <property type="match status" value="1"/>
</dbReference>
<comment type="similarity">
    <text evidence="14">Belongs to the helicase family. AddB/RexB type 1 subfamily.</text>
</comment>
<keyword evidence="4 14" id="KW-0547">Nucleotide-binding</keyword>
<organism evidence="16 17">
    <name type="scientific">Rossellomorea aquimaris</name>
    <dbReference type="NCBI Taxonomy" id="189382"/>
    <lineage>
        <taxon>Bacteria</taxon>
        <taxon>Bacillati</taxon>
        <taxon>Bacillota</taxon>
        <taxon>Bacilli</taxon>
        <taxon>Bacillales</taxon>
        <taxon>Bacillaceae</taxon>
        <taxon>Rossellomorea</taxon>
    </lineage>
</organism>
<dbReference type="Gene3D" id="6.10.140.1030">
    <property type="match status" value="1"/>
</dbReference>
<evidence type="ECO:0000256" key="2">
    <source>
        <dbReference type="ARBA" id="ARBA00022722"/>
    </source>
</evidence>
<dbReference type="AlphaFoldDB" id="A0A1J6W319"/>
<dbReference type="GO" id="GO:0000724">
    <property type="term" value="P:double-strand break repair via homologous recombination"/>
    <property type="evidence" value="ECO:0007669"/>
    <property type="project" value="UniProtKB-UniRule"/>
</dbReference>
<dbReference type="PROSITE" id="PS51217">
    <property type="entry name" value="UVRD_HELICASE_CTER"/>
    <property type="match status" value="1"/>
</dbReference>
<dbReference type="RefSeq" id="WP_071618200.1">
    <property type="nucleotide sequence ID" value="NZ_MINN01000074.1"/>
</dbReference>
<dbReference type="InterPro" id="IPR014017">
    <property type="entry name" value="DNA_helicase_UvrD-like_C"/>
</dbReference>
<dbReference type="EC" id="3.1.-.-" evidence="14"/>
<dbReference type="PANTHER" id="PTHR30591:SF1">
    <property type="entry name" value="RECBCD ENZYME SUBUNIT RECC"/>
    <property type="match status" value="1"/>
</dbReference>
<reference evidence="16 17" key="1">
    <citation type="submission" date="2016-09" db="EMBL/GenBank/DDBJ databases">
        <title>Bacillus aquimaris SAMM genome sequence reveals colonization and biosurfactant production capacities.</title>
        <authorList>
            <person name="Waghmode S.R."/>
            <person name="Suryavanshi M.V."/>
        </authorList>
    </citation>
    <scope>NUCLEOTIDE SEQUENCE [LARGE SCALE GENOMIC DNA]</scope>
    <source>
        <strain evidence="16 17">SAMM</strain>
    </source>
</reference>
<dbReference type="FunFam" id="3.90.320.10:FF:000006">
    <property type="entry name" value="ATP-dependent helicase/deoxyribonuclease subunit B"/>
    <property type="match status" value="1"/>
</dbReference>
<keyword evidence="11 14" id="KW-0411">Iron-sulfur</keyword>
<dbReference type="InterPro" id="IPR014140">
    <property type="entry name" value="DNA_helicase_suAddB"/>
</dbReference>
<dbReference type="GO" id="GO:0008409">
    <property type="term" value="F:5'-3' exonuclease activity"/>
    <property type="evidence" value="ECO:0007669"/>
    <property type="project" value="UniProtKB-UniRule"/>
</dbReference>
<sequence>MAVRFILGRAGTGKSHGMLSEIKEKLRRQPNGKPIIYLVPDQMSFISEYELVNTPGLNGMIRAQVFSFTRLTWKILQETGGMSRYHLSSVGLNMLIRKIIEENKDNLRIFSKASEKPGFIDHVETMLTEFKRYCVKPQELEAFKEEEGQSKALKDKIHDLELIYEKFEEKLMGKYIDSEDYFQLLADNVKNSELLKDAEIYIDGFHSFTPQEYLIIEQLITHSRDVTIALTADSSQQFGPMNELSLFRMTNETYDTLQEICKGVRQPVEEEEYVKPIRFRSGSMLHIERHFEERPAVVYTGGDAQDSIQFLEAANRRAEIEGIAREIRKLARTEGYRYKDIAVLVRNSADYRDKIETIFQDFEIPFFLDQKRTMLNHPLIELIRSTLEIMNSNWRYEPVFRAVKTDLLFPYQKDPSELREQMDRLENYVLAYGIQGDRWTGKERWKYRRFRGLEHVDAPQTDRERELEHEINELRLFISAPIVRLGKRLKKQRTGRGFCETLYLYLEELDIPAKLERLRIQAEERGDLVAAREHDQAWSAVIELLDQYVEMLGDEETTVKKFASILDAGMESMKFSLVPPAIDQVIIADLEKSRLADIKAAFMIGINDGVLPAKMGEEGVLSDEDREAMLQKGFKIAPTNRTKLLDEEFVAYKAFTTPSERLYVSYPIANEEGKALLPSSHIKRLKEIYPEAAEKMLVNEPSELPEAEQLHYVCHPNVTISHLTSQLQLKKREYPIFDFWWDVYNFYAGSGEWKWQAQHILTSLFYENKAQRLTEETSRDLYGEQILASVSRMELFNSCPFSHFASHGLKLRERELFKLEAPDIGEMFHSALKWISDEVEKHGLTWAGLTKAQCLQLARDAVRMLAPKLQHQILLSSNRLHYIAKKLEHIIGRASLILSEHAKASGFVPVGVELGFGPNAELPPFQFQLKNGTKMELQGRIDRVDKAEDESGVYLRIVDYKSSARDLDVTEVYYGLALQMLTYLDIVLSHSKQFVGKEAKPAGVLYFHVHNPMINSKKILTLDQIENEIFKSFKMKGLVLGDSDIIRLMDRTLETGNSDIISAGIKKDGTLSSRSKSASNEDFHYMRKHVRKVYEDAGNQIVTGAVDITPYKLKDRTPCQFCSYRPVCQFDQAFEENEYRVLRAAKADDLLAKLREEGKDENGQ</sequence>
<dbReference type="GO" id="GO:0003690">
    <property type="term" value="F:double-stranded DNA binding"/>
    <property type="evidence" value="ECO:0007669"/>
    <property type="project" value="UniProtKB-UniRule"/>
</dbReference>
<evidence type="ECO:0000256" key="7">
    <source>
        <dbReference type="ARBA" id="ARBA00022806"/>
    </source>
</evidence>
<keyword evidence="7 14" id="KW-0347">Helicase</keyword>
<dbReference type="Gene3D" id="3.90.320.10">
    <property type="match status" value="1"/>
</dbReference>
<dbReference type="GO" id="GO:0051539">
    <property type="term" value="F:4 iron, 4 sulfur cluster binding"/>
    <property type="evidence" value="ECO:0007669"/>
    <property type="project" value="UniProtKB-KW"/>
</dbReference>
<keyword evidence="1 14" id="KW-0004">4Fe-4S</keyword>
<evidence type="ECO:0000256" key="9">
    <source>
        <dbReference type="ARBA" id="ARBA00022840"/>
    </source>
</evidence>
<keyword evidence="6 14" id="KW-0378">Hydrolase</keyword>
<evidence type="ECO:0000256" key="3">
    <source>
        <dbReference type="ARBA" id="ARBA00022723"/>
    </source>
</evidence>
<comment type="subunit">
    <text evidence="14">Heterodimer of AddA and AddB.</text>
</comment>
<keyword evidence="8 14" id="KW-0269">Exonuclease</keyword>
<gene>
    <name evidence="14" type="primary">addB</name>
    <name evidence="16" type="ORF">BHE18_08030</name>
</gene>
<evidence type="ECO:0000256" key="12">
    <source>
        <dbReference type="ARBA" id="ARBA00023125"/>
    </source>
</evidence>
<evidence type="ECO:0000256" key="4">
    <source>
        <dbReference type="ARBA" id="ARBA00022741"/>
    </source>
</evidence>
<proteinExistence type="inferred from homology"/>
<dbReference type="InterPro" id="IPR011604">
    <property type="entry name" value="PDDEXK-like_dom_sf"/>
</dbReference>
<protein>
    <recommendedName>
        <fullName evidence="14">ATP-dependent helicase/deoxyribonuclease subunit B</fullName>
        <ecNumber evidence="14">3.1.-.-</ecNumber>
    </recommendedName>
    <alternativeName>
        <fullName evidence="14">ATP-dependent helicase/nuclease subunit AddB</fullName>
    </alternativeName>
</protein>
<keyword evidence="13 14" id="KW-0234">DNA repair</keyword>
<feature type="binding site" evidence="14">
    <location>
        <position position="1119"/>
    </location>
    <ligand>
        <name>[4Fe-4S] cluster</name>
        <dbReference type="ChEBI" id="CHEBI:49883"/>
    </ligand>
</feature>
<evidence type="ECO:0000259" key="15">
    <source>
        <dbReference type="PROSITE" id="PS51217"/>
    </source>
</evidence>
<feature type="binding site" evidence="14">
    <location>
        <position position="799"/>
    </location>
    <ligand>
        <name>[4Fe-4S] cluster</name>
        <dbReference type="ChEBI" id="CHEBI:49883"/>
    </ligand>
</feature>
<dbReference type="NCBIfam" id="TIGR02773">
    <property type="entry name" value="addB_Gpos"/>
    <property type="match status" value="1"/>
</dbReference>
<feature type="domain" description="UvrD-like helicase C-terminal" evidence="15">
    <location>
        <begin position="277"/>
        <end position="595"/>
    </location>
</feature>
<comment type="cofactor">
    <cofactor evidence="14">
        <name>Mg(2+)</name>
        <dbReference type="ChEBI" id="CHEBI:18420"/>
    </cofactor>
</comment>
<dbReference type="SUPFAM" id="SSF52540">
    <property type="entry name" value="P-loop containing nucleoside triphosphate hydrolases"/>
    <property type="match status" value="1"/>
</dbReference>
<accession>A0A1J6W319</accession>
<dbReference type="InterPro" id="IPR049035">
    <property type="entry name" value="ADDB_N"/>
</dbReference>
<dbReference type="InterPro" id="IPR027417">
    <property type="entry name" value="P-loop_NTPase"/>
</dbReference>
<comment type="function">
    <text evidence="14">The heterodimer acts as both an ATP-dependent DNA helicase and an ATP-dependent, dual-direction single-stranded exonuclease. Recognizes the chi site generating a DNA molecule suitable for the initiation of homologous recombination. The AddB subunit has 5' -&gt; 3' nuclease activity but not helicase activity.</text>
</comment>
<dbReference type="Pfam" id="PF21445">
    <property type="entry name" value="ADDB_N"/>
    <property type="match status" value="1"/>
</dbReference>
<evidence type="ECO:0000256" key="1">
    <source>
        <dbReference type="ARBA" id="ARBA00022485"/>
    </source>
</evidence>
<keyword evidence="2 14" id="KW-0540">Nuclease</keyword>
<dbReference type="Gene3D" id="3.40.50.300">
    <property type="entry name" value="P-loop containing nucleotide triphosphate hydrolases"/>
    <property type="match status" value="3"/>
</dbReference>
<dbReference type="Proteomes" id="UP000182062">
    <property type="component" value="Unassembled WGS sequence"/>
</dbReference>
<feature type="binding site" evidence="14">
    <location>
        <position position="1122"/>
    </location>
    <ligand>
        <name>[4Fe-4S] cluster</name>
        <dbReference type="ChEBI" id="CHEBI:49883"/>
    </ligand>
</feature>
<dbReference type="OrthoDB" id="9758506at2"/>
<dbReference type="GO" id="GO:0004386">
    <property type="term" value="F:helicase activity"/>
    <property type="evidence" value="ECO:0007669"/>
    <property type="project" value="UniProtKB-KW"/>
</dbReference>
<dbReference type="InterPro" id="IPR038726">
    <property type="entry name" value="PDDEXK_AddAB-type"/>
</dbReference>
<feature type="binding site" evidence="14">
    <location>
        <position position="1128"/>
    </location>
    <ligand>
        <name>[4Fe-4S] cluster</name>
        <dbReference type="ChEBI" id="CHEBI:49883"/>
    </ligand>
</feature>
<comment type="miscellaneous">
    <text evidence="14">Despite having conserved helicase domains, this subunit does not have helicase activity.</text>
</comment>
<dbReference type="GO" id="GO:0046872">
    <property type="term" value="F:metal ion binding"/>
    <property type="evidence" value="ECO:0007669"/>
    <property type="project" value="UniProtKB-KW"/>
</dbReference>
<evidence type="ECO:0000256" key="14">
    <source>
        <dbReference type="HAMAP-Rule" id="MF_01452"/>
    </source>
</evidence>
<evidence type="ECO:0000256" key="5">
    <source>
        <dbReference type="ARBA" id="ARBA00022763"/>
    </source>
</evidence>
<evidence type="ECO:0000256" key="8">
    <source>
        <dbReference type="ARBA" id="ARBA00022839"/>
    </source>
</evidence>
<evidence type="ECO:0000313" key="16">
    <source>
        <dbReference type="EMBL" id="OIU72558.1"/>
    </source>
</evidence>
<keyword evidence="10 14" id="KW-0408">Iron</keyword>